<keyword evidence="3" id="KW-1185">Reference proteome</keyword>
<name>A0A4P9VLS8_9GAMM</name>
<dbReference type="Proteomes" id="UP000257039">
    <property type="component" value="Unassembled WGS sequence"/>
</dbReference>
<gene>
    <name evidence="2" type="ORF">B9G39_04850</name>
</gene>
<evidence type="ECO:0000313" key="2">
    <source>
        <dbReference type="EMBL" id="RDH42832.1"/>
    </source>
</evidence>
<keyword evidence="1" id="KW-0472">Membrane</keyword>
<dbReference type="EMBL" id="NDXW01000001">
    <property type="protein sequence ID" value="RDH42832.1"/>
    <property type="molecule type" value="Genomic_DNA"/>
</dbReference>
<reference evidence="2 3" key="1">
    <citation type="submission" date="2017-04" db="EMBL/GenBank/DDBJ databases">
        <title>Draft genome sequence of Zooshikella ganghwensis VG4 isolated from Red Sea sediments.</title>
        <authorList>
            <person name="Rehman Z."/>
            <person name="Alam I."/>
            <person name="Kamau A."/>
            <person name="Bajic V."/>
            <person name="Leiknes T."/>
        </authorList>
    </citation>
    <scope>NUCLEOTIDE SEQUENCE [LARGE SCALE GENOMIC DNA]</scope>
    <source>
        <strain evidence="2 3">VG4</strain>
    </source>
</reference>
<evidence type="ECO:0000313" key="3">
    <source>
        <dbReference type="Proteomes" id="UP000257039"/>
    </source>
</evidence>
<proteinExistence type="predicted"/>
<dbReference type="AlphaFoldDB" id="A0A4P9VLS8"/>
<keyword evidence="1" id="KW-0812">Transmembrane</keyword>
<organism evidence="2 3">
    <name type="scientific">Zooshikella ganghwensis</name>
    <dbReference type="NCBI Taxonomy" id="202772"/>
    <lineage>
        <taxon>Bacteria</taxon>
        <taxon>Pseudomonadati</taxon>
        <taxon>Pseudomonadota</taxon>
        <taxon>Gammaproteobacteria</taxon>
        <taxon>Oceanospirillales</taxon>
        <taxon>Zooshikellaceae</taxon>
        <taxon>Zooshikella</taxon>
    </lineage>
</organism>
<evidence type="ECO:0000256" key="1">
    <source>
        <dbReference type="SAM" id="Phobius"/>
    </source>
</evidence>
<dbReference type="RefSeq" id="WP_094786277.1">
    <property type="nucleotide sequence ID" value="NZ_NDXW01000001.1"/>
</dbReference>
<accession>A0A4P9VLS8</accession>
<comment type="caution">
    <text evidence="2">The sequence shown here is derived from an EMBL/GenBank/DDBJ whole genome shotgun (WGS) entry which is preliminary data.</text>
</comment>
<feature type="transmembrane region" description="Helical" evidence="1">
    <location>
        <begin position="44"/>
        <end position="68"/>
    </location>
</feature>
<protein>
    <submittedName>
        <fullName evidence="2">Uncharacterized protein</fullName>
    </submittedName>
</protein>
<keyword evidence="1" id="KW-1133">Transmembrane helix</keyword>
<sequence>MNKSAFTTGVVLVVISLISAETFILLRTIVQLETMVSDAMLAALGKLCFIAAAVILLALVIYMLYSYIKAYRGYHRKLIIIGHDQPNSNQLTKIYNEKYGDEVVEPVVVPGSFIGSVLPKTRLQLQRIRGSWFFPTAHIMVTFNAKHLQTLNEDELRTHLHDIQAILKDLTWWQKDAKLLLVVHNMNCFAGYSLFEKYGIEDTRFWQLSHDQQFSHEFEFYRTEALHKQTKMSANDFIDIVNFFYHIDQTTYALNTVFNYFQQLAQCCYLTRS</sequence>